<keyword evidence="2" id="KW-0378">Hydrolase</keyword>
<evidence type="ECO:0000313" key="2">
    <source>
        <dbReference type="EMBL" id="QJS52038.1"/>
    </source>
</evidence>
<sequence length="123" mass="14501">MLSLLFNNHLVLSHRIQQLSCWIQSLQSRNYWQYDPCQKIPINITLNNSWLSGFIDAEGCFNVYIVKRAASQNGHRIRLRFILDQKQAKNELIFIRNFLGTGFVSLRSNKNKKYIIDIFLILL</sequence>
<dbReference type="Pfam" id="PF00961">
    <property type="entry name" value="LAGLIDADG_1"/>
    <property type="match status" value="1"/>
</dbReference>
<dbReference type="InterPro" id="IPR027434">
    <property type="entry name" value="Homing_endonucl"/>
</dbReference>
<organism evidence="2">
    <name type="scientific">Bulbochaete rectangularis var. hiloensis</name>
    <dbReference type="NCBI Taxonomy" id="55990"/>
    <lineage>
        <taxon>Eukaryota</taxon>
        <taxon>Viridiplantae</taxon>
        <taxon>Chlorophyta</taxon>
        <taxon>core chlorophytes</taxon>
        <taxon>Chlorophyceae</taxon>
        <taxon>OCC clade</taxon>
        <taxon>Oedogoniales</taxon>
        <taxon>Oedogoniaceae</taxon>
        <taxon>Bulbochaete</taxon>
    </lineage>
</organism>
<dbReference type="Gene3D" id="3.10.28.10">
    <property type="entry name" value="Homing endonucleases"/>
    <property type="match status" value="1"/>
</dbReference>
<dbReference type="EMBL" id="MN810331">
    <property type="protein sequence ID" value="QJS52038.1"/>
    <property type="molecule type" value="Genomic_DNA"/>
</dbReference>
<keyword evidence="2" id="KW-0496">Mitochondrion</keyword>
<dbReference type="GO" id="GO:0004519">
    <property type="term" value="F:endonuclease activity"/>
    <property type="evidence" value="ECO:0007669"/>
    <property type="project" value="UniProtKB-KW"/>
</dbReference>
<geneLocation type="mitochondrion" evidence="2"/>
<dbReference type="InterPro" id="IPR051289">
    <property type="entry name" value="LAGLIDADG_Endonuclease"/>
</dbReference>
<dbReference type="GO" id="GO:0005739">
    <property type="term" value="C:mitochondrion"/>
    <property type="evidence" value="ECO:0007669"/>
    <property type="project" value="UniProtKB-ARBA"/>
</dbReference>
<dbReference type="InterPro" id="IPR004860">
    <property type="entry name" value="LAGLIDADG_dom"/>
</dbReference>
<gene>
    <name evidence="2" type="primary">orf123</name>
</gene>
<dbReference type="SUPFAM" id="SSF55608">
    <property type="entry name" value="Homing endonucleases"/>
    <property type="match status" value="1"/>
</dbReference>
<name>A0A6M4SP35_9CHLO</name>
<dbReference type="PANTHER" id="PTHR36181">
    <property type="entry name" value="INTRON-ENCODED ENDONUCLEASE AI3-RELATED"/>
    <property type="match status" value="1"/>
</dbReference>
<reference evidence="2" key="1">
    <citation type="journal article" date="2020" name="Mitochondrial DNA Part B Resour">
        <title>Complete mitogenomes of the chlorophycean green algae Bulbochaete rectangularis var. hiloensis (Oedogoniales) and Stigeoclonium helveticum (Chaetophorales) provide insight into the sequence of events that led to the acquisition of a reduced-derived pattern of evolution in the Chlamydomonadales and Sphaeropleales.</title>
        <authorList>
            <person name="Turmel M."/>
            <person name="Belanger A.-S."/>
            <person name="Otis C."/>
            <person name="Lemieux C."/>
        </authorList>
    </citation>
    <scope>NUCLEOTIDE SEQUENCE</scope>
</reference>
<keyword evidence="2" id="KW-0540">Nuclease</keyword>
<feature type="domain" description="Homing endonuclease LAGLIDADG" evidence="1">
    <location>
        <begin position="51"/>
        <end position="116"/>
    </location>
</feature>
<dbReference type="PANTHER" id="PTHR36181:SF3">
    <property type="entry name" value="INTRON-ENCODED DNA ENDONUCLEASE AI5 BETA"/>
    <property type="match status" value="1"/>
</dbReference>
<dbReference type="AlphaFoldDB" id="A0A6M4SP35"/>
<keyword evidence="2" id="KW-0255">Endonuclease</keyword>
<proteinExistence type="predicted"/>
<evidence type="ECO:0000259" key="1">
    <source>
        <dbReference type="Pfam" id="PF00961"/>
    </source>
</evidence>
<accession>A0A6M4SP35</accession>
<protein>
    <submittedName>
        <fullName evidence="2">Putative LAGLIDADG homing endonuclease</fullName>
    </submittedName>
</protein>